<reference evidence="1" key="1">
    <citation type="submission" date="2021-08" db="EMBL/GenBank/DDBJ databases">
        <title>The first chromosome-level gecko genome reveals the dynamic sex chromosomes of Neotropical dwarf geckos (Sphaerodactylidae: Sphaerodactylus).</title>
        <authorList>
            <person name="Pinto B.J."/>
            <person name="Keating S.E."/>
            <person name="Gamble T."/>
        </authorList>
    </citation>
    <scope>NUCLEOTIDE SEQUENCE</scope>
    <source>
        <strain evidence="1">TG3544</strain>
    </source>
</reference>
<organism evidence="1 2">
    <name type="scientific">Sphaerodactylus townsendi</name>
    <dbReference type="NCBI Taxonomy" id="933632"/>
    <lineage>
        <taxon>Eukaryota</taxon>
        <taxon>Metazoa</taxon>
        <taxon>Chordata</taxon>
        <taxon>Craniata</taxon>
        <taxon>Vertebrata</taxon>
        <taxon>Euteleostomi</taxon>
        <taxon>Lepidosauria</taxon>
        <taxon>Squamata</taxon>
        <taxon>Bifurcata</taxon>
        <taxon>Gekkota</taxon>
        <taxon>Sphaerodactylidae</taxon>
        <taxon>Sphaerodactylus</taxon>
    </lineage>
</organism>
<evidence type="ECO:0000313" key="2">
    <source>
        <dbReference type="Proteomes" id="UP000827872"/>
    </source>
</evidence>
<dbReference type="EMBL" id="CM037617">
    <property type="protein sequence ID" value="KAH8004038.1"/>
    <property type="molecule type" value="Genomic_DNA"/>
</dbReference>
<name>A0ACB8FFC1_9SAUR</name>
<proteinExistence type="predicted"/>
<dbReference type="Proteomes" id="UP000827872">
    <property type="component" value="Linkage Group LG04"/>
</dbReference>
<accession>A0ACB8FFC1</accession>
<evidence type="ECO:0000313" key="1">
    <source>
        <dbReference type="EMBL" id="KAH8004038.1"/>
    </source>
</evidence>
<keyword evidence="2" id="KW-1185">Reference proteome</keyword>
<gene>
    <name evidence="1" type="ORF">K3G42_002011</name>
</gene>
<comment type="caution">
    <text evidence="1">The sequence shown here is derived from an EMBL/GenBank/DDBJ whole genome shotgun (WGS) entry which is preliminary data.</text>
</comment>
<protein>
    <submittedName>
        <fullName evidence="1">Uncharacterized protein</fullName>
    </submittedName>
</protein>
<sequence>MDLREFSEEVEEDLPDDLPDAAGLLGWGDSGLPFSSQTDIDLSCGDCSDEVGDVAPEESGPLLRCLKRIYRKGKKDKTRRRKSISSVPDLSAMATIWEENEHPGGSDKPEHFLASWRSTMDYFSNKKEDGVMKKSFLRFLSILCKTINWNNMTELFMDNFTSDLVGAITEMVKKEPPEPTSICLHAMATIIDLSKRNIMKTMGSYKKGILLRTFFKSVFSLSPLKTAQEEGGADISSIQYTKGLFIGTYQTFSEMLQQLMVENPVPSELERILQVRGREKAWQSLDRPPIDWGHKTVILTDQPRAGPDLDLADAPDLPLADLADRILAKTRPD</sequence>